<dbReference type="PANTHER" id="PTHR12526:SF622">
    <property type="entry name" value="GLYCOSYLTRANSFERASE (GROUP I)"/>
    <property type="match status" value="1"/>
</dbReference>
<dbReference type="OrthoDB" id="9811902at2"/>
<dbReference type="EMBL" id="VDCQ01000008">
    <property type="protein sequence ID" value="TNJ66753.1"/>
    <property type="molecule type" value="Genomic_DNA"/>
</dbReference>
<evidence type="ECO:0000313" key="2">
    <source>
        <dbReference type="Proteomes" id="UP000307943"/>
    </source>
</evidence>
<dbReference type="SUPFAM" id="SSF53756">
    <property type="entry name" value="UDP-Glycosyltransferase/glycogen phosphorylase"/>
    <property type="match status" value="1"/>
</dbReference>
<accession>A0A5C4TCF8</accession>
<dbReference type="Gene3D" id="3.40.50.2000">
    <property type="entry name" value="Glycogen Phosphorylase B"/>
    <property type="match status" value="2"/>
</dbReference>
<keyword evidence="2" id="KW-1185">Reference proteome</keyword>
<dbReference type="CDD" id="cd03794">
    <property type="entry name" value="GT4_WbuB-like"/>
    <property type="match status" value="1"/>
</dbReference>
<evidence type="ECO:0000313" key="1">
    <source>
        <dbReference type="EMBL" id="TNJ66753.1"/>
    </source>
</evidence>
<name>A0A5C4TCF8_9BACL</name>
<dbReference type="Proteomes" id="UP000307943">
    <property type="component" value="Unassembled WGS sequence"/>
</dbReference>
<proteinExistence type="predicted"/>
<dbReference type="RefSeq" id="WP_139601558.1">
    <property type="nucleotide sequence ID" value="NZ_VDCQ01000008.1"/>
</dbReference>
<sequence length="409" mass="47152">MKTVWLVNPYGPIEGENWRAYSFNQFGKFLSNQGFKVVWWTSNFAHHFKEFRSEGSKDITVNDNFIIRLVQTTSYKKNFSFGRFRKDIVFAKNAYKEFKVGRRPDIIISADNPLTMKYPSFKFAKDHNIPIIYDQMDLWPEFIENVAGNGMSKLLHILFKPVYKQRKKNYQQLDGVIALGKNYLEKAKEIEQSLENKPQALIYNGIDVMKFREKLVNSIKIGSIPQKGEKDIWCVFAGTLGPSYDIETIIKCAKRLSKDGNNHVRFIVAGSGPLEDIVVRADSELINFNYIGKLLPDELIPIYGKCDIGLATYSSMSNVDMPDKFYDYTAAGLAIINSLNGEIFEHIEEQKIGYNYLPGNLDDFYRVIQNLSDEEQLGQCKKRSFELAIKFDENIQNEKLLKLINLITK</sequence>
<dbReference type="GO" id="GO:0016740">
    <property type="term" value="F:transferase activity"/>
    <property type="evidence" value="ECO:0007669"/>
    <property type="project" value="UniProtKB-KW"/>
</dbReference>
<reference evidence="1 2" key="1">
    <citation type="submission" date="2019-05" db="EMBL/GenBank/DDBJ databases">
        <title>We sequenced the genome of Paenibacillus hemerocallicola KCTC 33185 for further insight into its adaptation and study the phylogeny of Paenibacillus.</title>
        <authorList>
            <person name="Narsing Rao M.P."/>
        </authorList>
    </citation>
    <scope>NUCLEOTIDE SEQUENCE [LARGE SCALE GENOMIC DNA]</scope>
    <source>
        <strain evidence="1 2">KCTC 33185</strain>
    </source>
</reference>
<dbReference type="Pfam" id="PF13692">
    <property type="entry name" value="Glyco_trans_1_4"/>
    <property type="match status" value="1"/>
</dbReference>
<dbReference type="PANTHER" id="PTHR12526">
    <property type="entry name" value="GLYCOSYLTRANSFERASE"/>
    <property type="match status" value="1"/>
</dbReference>
<comment type="caution">
    <text evidence="1">The sequence shown here is derived from an EMBL/GenBank/DDBJ whole genome shotgun (WGS) entry which is preliminary data.</text>
</comment>
<keyword evidence="1" id="KW-0808">Transferase</keyword>
<organism evidence="1 2">
    <name type="scientific">Paenibacillus hemerocallicola</name>
    <dbReference type="NCBI Taxonomy" id="1172614"/>
    <lineage>
        <taxon>Bacteria</taxon>
        <taxon>Bacillati</taxon>
        <taxon>Bacillota</taxon>
        <taxon>Bacilli</taxon>
        <taxon>Bacillales</taxon>
        <taxon>Paenibacillaceae</taxon>
        <taxon>Paenibacillus</taxon>
    </lineage>
</organism>
<gene>
    <name evidence="1" type="ORF">FE784_07650</name>
</gene>
<dbReference type="AlphaFoldDB" id="A0A5C4TCF8"/>
<protein>
    <submittedName>
        <fullName evidence="1">Glycosyltransferase family 4 protein</fullName>
    </submittedName>
</protein>